<keyword evidence="3" id="KW-0064">Aspartyl protease</keyword>
<dbReference type="EMBL" id="WOCE01000020">
    <property type="protein sequence ID" value="KAE9590516.1"/>
    <property type="molecule type" value="Genomic_DNA"/>
</dbReference>
<name>A0A6A4N9I2_LUPAL</name>
<comment type="caution">
    <text evidence="7">The sequence shown here is derived from an EMBL/GenBank/DDBJ whole genome shotgun (WGS) entry which is preliminary data.</text>
</comment>
<evidence type="ECO:0000313" key="7">
    <source>
        <dbReference type="EMBL" id="KAE9590516.1"/>
    </source>
</evidence>
<keyword evidence="5" id="KW-0325">Glycoprotein</keyword>
<keyword evidence="4" id="KW-0378">Hydrolase</keyword>
<evidence type="ECO:0000256" key="1">
    <source>
        <dbReference type="ARBA" id="ARBA00007447"/>
    </source>
</evidence>
<dbReference type="Pfam" id="PF14541">
    <property type="entry name" value="TAXi_C"/>
    <property type="match status" value="1"/>
</dbReference>
<evidence type="ECO:0000256" key="4">
    <source>
        <dbReference type="ARBA" id="ARBA00022801"/>
    </source>
</evidence>
<keyword evidence="2" id="KW-0645">Protease</keyword>
<protein>
    <submittedName>
        <fullName evidence="7">Putative nepenthesin</fullName>
    </submittedName>
</protein>
<dbReference type="FunFam" id="2.40.70.10:FF:000031">
    <property type="entry name" value="Aspartyl protease AED1"/>
    <property type="match status" value="1"/>
</dbReference>
<dbReference type="InterPro" id="IPR021109">
    <property type="entry name" value="Peptidase_aspartic_dom_sf"/>
</dbReference>
<dbReference type="GO" id="GO:0005576">
    <property type="term" value="C:extracellular region"/>
    <property type="evidence" value="ECO:0007669"/>
    <property type="project" value="TreeGrafter"/>
</dbReference>
<dbReference type="Pfam" id="PF14543">
    <property type="entry name" value="TAXi_N"/>
    <property type="match status" value="1"/>
</dbReference>
<keyword evidence="8" id="KW-1185">Reference proteome</keyword>
<sequence>MQIFIGTPPKKIIAVADTGSDLTWVQCRPCNNCYFQNFPLFDPSKSYTHRVIPCTRPTCSYLYIHSCGITGECIYGVQYEDESNSKGYLSTDTISFNNTYIGRIIKYSSITLGCGYNNYGSFTPTAEGIVGLGGGPLSLITQIGYQFGKRKFSYCFLPYNSRRTGQIKFGFDTQKQKSLERISVSGETFKPKANETVGNFVVDSGTTFTFLKHDLFYKLRDSIIESIGKRVAFERSPPKPFELCYKDGAVRYFPLISFYFAKADIGLHFPEDNVFGRVGPFMCLFILPTYQGHSTFGSYQQVLYNVEYDLDKRTISLAPSNCE</sequence>
<dbReference type="InterPro" id="IPR032861">
    <property type="entry name" value="TAXi_N"/>
</dbReference>
<dbReference type="PANTHER" id="PTHR47967">
    <property type="entry name" value="OS07G0603500 PROTEIN-RELATED"/>
    <property type="match status" value="1"/>
</dbReference>
<dbReference type="GO" id="GO:0004190">
    <property type="term" value="F:aspartic-type endopeptidase activity"/>
    <property type="evidence" value="ECO:0007669"/>
    <property type="project" value="UniProtKB-KW"/>
</dbReference>
<dbReference type="Proteomes" id="UP000447434">
    <property type="component" value="Chromosome 20"/>
</dbReference>
<dbReference type="PROSITE" id="PS51767">
    <property type="entry name" value="PEPTIDASE_A1"/>
    <property type="match status" value="1"/>
</dbReference>
<reference evidence="8" key="1">
    <citation type="journal article" date="2020" name="Nat. Commun.">
        <title>Genome sequence of the cluster root forming white lupin.</title>
        <authorList>
            <person name="Hufnagel B."/>
            <person name="Marques A."/>
            <person name="Soriano A."/>
            <person name="Marques L."/>
            <person name="Divol F."/>
            <person name="Doumas P."/>
            <person name="Sallet E."/>
            <person name="Mancinotti D."/>
            <person name="Carrere S."/>
            <person name="Marande W."/>
            <person name="Arribat S."/>
            <person name="Keller J."/>
            <person name="Huneau C."/>
            <person name="Blein T."/>
            <person name="Aime D."/>
            <person name="Laguerre M."/>
            <person name="Taylor J."/>
            <person name="Schubert V."/>
            <person name="Nelson M."/>
            <person name="Geu-Flores F."/>
            <person name="Crespi M."/>
            <person name="Gallardo-Guerrero K."/>
            <person name="Delaux P.-M."/>
            <person name="Salse J."/>
            <person name="Berges H."/>
            <person name="Guyot R."/>
            <person name="Gouzy J."/>
            <person name="Peret B."/>
        </authorList>
    </citation>
    <scope>NUCLEOTIDE SEQUENCE [LARGE SCALE GENOMIC DNA]</scope>
    <source>
        <strain evidence="8">cv. Amiga</strain>
    </source>
</reference>
<dbReference type="Gene3D" id="2.40.70.10">
    <property type="entry name" value="Acid Proteases"/>
    <property type="match status" value="2"/>
</dbReference>
<organism evidence="7 8">
    <name type="scientific">Lupinus albus</name>
    <name type="common">White lupine</name>
    <name type="synonym">Lupinus termis</name>
    <dbReference type="NCBI Taxonomy" id="3870"/>
    <lineage>
        <taxon>Eukaryota</taxon>
        <taxon>Viridiplantae</taxon>
        <taxon>Streptophyta</taxon>
        <taxon>Embryophyta</taxon>
        <taxon>Tracheophyta</taxon>
        <taxon>Spermatophyta</taxon>
        <taxon>Magnoliopsida</taxon>
        <taxon>eudicotyledons</taxon>
        <taxon>Gunneridae</taxon>
        <taxon>Pentapetalae</taxon>
        <taxon>rosids</taxon>
        <taxon>fabids</taxon>
        <taxon>Fabales</taxon>
        <taxon>Fabaceae</taxon>
        <taxon>Papilionoideae</taxon>
        <taxon>50 kb inversion clade</taxon>
        <taxon>genistoids sensu lato</taxon>
        <taxon>core genistoids</taxon>
        <taxon>Genisteae</taxon>
        <taxon>Lupinus</taxon>
    </lineage>
</organism>
<dbReference type="GO" id="GO:0006508">
    <property type="term" value="P:proteolysis"/>
    <property type="evidence" value="ECO:0007669"/>
    <property type="project" value="UniProtKB-KW"/>
</dbReference>
<dbReference type="SUPFAM" id="SSF50630">
    <property type="entry name" value="Acid proteases"/>
    <property type="match status" value="1"/>
</dbReference>
<evidence type="ECO:0000256" key="5">
    <source>
        <dbReference type="ARBA" id="ARBA00023180"/>
    </source>
</evidence>
<evidence type="ECO:0000256" key="3">
    <source>
        <dbReference type="ARBA" id="ARBA00022750"/>
    </source>
</evidence>
<dbReference type="InterPro" id="IPR051708">
    <property type="entry name" value="Plant_Aspart_Prot_A1"/>
</dbReference>
<evidence type="ECO:0000313" key="8">
    <source>
        <dbReference type="Proteomes" id="UP000447434"/>
    </source>
</evidence>
<dbReference type="PANTHER" id="PTHR47967:SF128">
    <property type="entry name" value="ASPARTIC PROTEINASE CDR1-LIKE"/>
    <property type="match status" value="1"/>
</dbReference>
<dbReference type="InterPro" id="IPR033121">
    <property type="entry name" value="PEPTIDASE_A1"/>
</dbReference>
<dbReference type="CDD" id="cd05476">
    <property type="entry name" value="pepsin_A_like_plant"/>
    <property type="match status" value="1"/>
</dbReference>
<evidence type="ECO:0000256" key="2">
    <source>
        <dbReference type="ARBA" id="ARBA00022670"/>
    </source>
</evidence>
<dbReference type="OrthoDB" id="1722940at2759"/>
<accession>A0A6A4N9I2</accession>
<proteinExistence type="inferred from homology"/>
<evidence type="ECO:0000259" key="6">
    <source>
        <dbReference type="PROSITE" id="PS51767"/>
    </source>
</evidence>
<dbReference type="InterPro" id="IPR032799">
    <property type="entry name" value="TAXi_C"/>
</dbReference>
<dbReference type="InterPro" id="IPR034161">
    <property type="entry name" value="Pepsin-like_plant"/>
</dbReference>
<feature type="domain" description="Peptidase A1" evidence="6">
    <location>
        <begin position="1"/>
        <end position="318"/>
    </location>
</feature>
<comment type="similarity">
    <text evidence="1">Belongs to the peptidase A1 family.</text>
</comment>
<dbReference type="AlphaFoldDB" id="A0A6A4N9I2"/>
<gene>
    <name evidence="7" type="ORF">Lalb_Chr20g0108541</name>
</gene>